<feature type="signal peptide" evidence="16">
    <location>
        <begin position="1"/>
        <end position="20"/>
    </location>
</feature>
<dbReference type="SMART" id="SM00191">
    <property type="entry name" value="Int_alpha"/>
    <property type="match status" value="5"/>
</dbReference>
<evidence type="ECO:0000256" key="13">
    <source>
        <dbReference type="ARBA" id="ARBA00023170"/>
    </source>
</evidence>
<keyword evidence="3 16" id="KW-0812">Transmembrane</keyword>
<dbReference type="PROSITE" id="PS00242">
    <property type="entry name" value="INTEGRIN_ALPHA"/>
    <property type="match status" value="1"/>
</dbReference>
<evidence type="ECO:0000256" key="2">
    <source>
        <dbReference type="ARBA" id="ARBA00008054"/>
    </source>
</evidence>
<keyword evidence="9 16" id="KW-1133">Transmembrane helix</keyword>
<feature type="repeat" description="FG-GAP" evidence="15">
    <location>
        <begin position="455"/>
        <end position="516"/>
    </location>
</feature>
<dbReference type="InterPro" id="IPR048633">
    <property type="entry name" value="ITGAX-like_Ig_3"/>
</dbReference>
<feature type="domain" description="VWFA" evidence="18">
    <location>
        <begin position="157"/>
        <end position="335"/>
    </location>
</feature>
<evidence type="ECO:0000256" key="10">
    <source>
        <dbReference type="ARBA" id="ARBA00023037"/>
    </source>
</evidence>
<evidence type="ECO:0000256" key="3">
    <source>
        <dbReference type="ARBA" id="ARBA00022692"/>
    </source>
</evidence>
<feature type="repeat" description="FG-GAP" evidence="15">
    <location>
        <begin position="517"/>
        <end position="575"/>
    </location>
</feature>
<keyword evidence="4" id="KW-0479">Metal-binding</keyword>
<dbReference type="Gene3D" id="2.60.40.1510">
    <property type="entry name" value="ntegrin, alpha v. Chain A, domain 3"/>
    <property type="match status" value="1"/>
</dbReference>
<evidence type="ECO:0000256" key="4">
    <source>
        <dbReference type="ARBA" id="ARBA00022723"/>
    </source>
</evidence>
<keyword evidence="12" id="KW-1015">Disulfide bond</keyword>
<name>A0AA35L822_9SAUR</name>
<evidence type="ECO:0000256" key="9">
    <source>
        <dbReference type="ARBA" id="ARBA00022989"/>
    </source>
</evidence>
<evidence type="ECO:0000256" key="14">
    <source>
        <dbReference type="ARBA" id="ARBA00023180"/>
    </source>
</evidence>
<dbReference type="SUPFAM" id="SSF69318">
    <property type="entry name" value="Integrin alpha N-terminal domain"/>
    <property type="match status" value="1"/>
</dbReference>
<dbReference type="EMBL" id="OX395138">
    <property type="protein sequence ID" value="CAI5791013.1"/>
    <property type="molecule type" value="Genomic_DNA"/>
</dbReference>
<evidence type="ECO:0000259" key="18">
    <source>
        <dbReference type="PROSITE" id="PS50234"/>
    </source>
</evidence>
<dbReference type="PROSITE" id="PS51470">
    <property type="entry name" value="FG_GAP"/>
    <property type="match status" value="4"/>
</dbReference>
<dbReference type="InterPro" id="IPR036465">
    <property type="entry name" value="vWFA_dom_sf"/>
</dbReference>
<dbReference type="GO" id="GO:0098609">
    <property type="term" value="P:cell-cell adhesion"/>
    <property type="evidence" value="ECO:0007669"/>
    <property type="project" value="TreeGrafter"/>
</dbReference>
<dbReference type="GO" id="GO:0009897">
    <property type="term" value="C:external side of plasma membrane"/>
    <property type="evidence" value="ECO:0007669"/>
    <property type="project" value="TreeGrafter"/>
</dbReference>
<feature type="region of interest" description="Disordered" evidence="17">
    <location>
        <begin position="1151"/>
        <end position="1173"/>
    </location>
</feature>
<accession>A0AA35L822</accession>
<evidence type="ECO:0000256" key="1">
    <source>
        <dbReference type="ARBA" id="ARBA00004479"/>
    </source>
</evidence>
<dbReference type="SUPFAM" id="SSF69179">
    <property type="entry name" value="Integrin domains"/>
    <property type="match status" value="3"/>
</dbReference>
<dbReference type="InterPro" id="IPR000413">
    <property type="entry name" value="Integrin_alpha"/>
</dbReference>
<dbReference type="InterPro" id="IPR028994">
    <property type="entry name" value="Integrin_alpha_N"/>
</dbReference>
<proteinExistence type="inferred from homology"/>
<dbReference type="GO" id="GO:0005178">
    <property type="term" value="F:integrin binding"/>
    <property type="evidence" value="ECO:0007669"/>
    <property type="project" value="TreeGrafter"/>
</dbReference>
<feature type="transmembrane region" description="Helical" evidence="16">
    <location>
        <begin position="1111"/>
        <end position="1134"/>
    </location>
</feature>
<evidence type="ECO:0000256" key="15">
    <source>
        <dbReference type="PROSITE-ProRule" id="PRU00803"/>
    </source>
</evidence>
<dbReference type="InterPro" id="IPR013517">
    <property type="entry name" value="FG-GAP"/>
</dbReference>
<evidence type="ECO:0000256" key="5">
    <source>
        <dbReference type="ARBA" id="ARBA00022729"/>
    </source>
</evidence>
<dbReference type="Pfam" id="PF00357">
    <property type="entry name" value="Integrin_alpha"/>
    <property type="match status" value="1"/>
</dbReference>
<keyword evidence="5 16" id="KW-0732">Signal</keyword>
<protein>
    <submittedName>
        <fullName evidence="19">Integrin alpha-M-like isoform X1</fullName>
    </submittedName>
</protein>
<feature type="repeat" description="FG-GAP" evidence="15">
    <location>
        <begin position="24"/>
        <end position="82"/>
    </location>
</feature>
<dbReference type="PANTHER" id="PTHR23220">
    <property type="entry name" value="INTEGRIN ALPHA"/>
    <property type="match status" value="1"/>
</dbReference>
<dbReference type="GO" id="GO:0007160">
    <property type="term" value="P:cell-matrix adhesion"/>
    <property type="evidence" value="ECO:0007669"/>
    <property type="project" value="TreeGrafter"/>
</dbReference>
<dbReference type="InterPro" id="IPR018184">
    <property type="entry name" value="Integrin_alpha_C_CS"/>
</dbReference>
<keyword evidence="11 16" id="KW-0472">Membrane</keyword>
<evidence type="ECO:0000256" key="17">
    <source>
        <dbReference type="SAM" id="MobiDB-lite"/>
    </source>
</evidence>
<keyword evidence="7" id="KW-0106">Calcium</keyword>
<dbReference type="Gene3D" id="1.20.5.930">
    <property type="entry name" value="Bicelle-embedded integrin alpha(iib) transmembrane segment"/>
    <property type="match status" value="1"/>
</dbReference>
<dbReference type="Pfam" id="PF01839">
    <property type="entry name" value="FG-GAP"/>
    <property type="match status" value="2"/>
</dbReference>
<dbReference type="InterPro" id="IPR048285">
    <property type="entry name" value="Integrin_alpha_Ig-like_2"/>
</dbReference>
<dbReference type="PRINTS" id="PR01185">
    <property type="entry name" value="INTEGRINA"/>
</dbReference>
<dbReference type="SMART" id="SM00327">
    <property type="entry name" value="VWA"/>
    <property type="match status" value="1"/>
</dbReference>
<dbReference type="InterPro" id="IPR032695">
    <property type="entry name" value="Integrin_dom_sf"/>
</dbReference>
<dbReference type="Gene3D" id="2.60.40.1460">
    <property type="entry name" value="Integrin domains. Chain A, domain 2"/>
    <property type="match status" value="1"/>
</dbReference>
<keyword evidence="13 16" id="KW-0675">Receptor</keyword>
<dbReference type="Proteomes" id="UP001178461">
    <property type="component" value="Chromosome 13"/>
</dbReference>
<evidence type="ECO:0000256" key="16">
    <source>
        <dbReference type="RuleBase" id="RU003762"/>
    </source>
</evidence>
<dbReference type="GO" id="GO:0046872">
    <property type="term" value="F:metal ion binding"/>
    <property type="evidence" value="ECO:0007669"/>
    <property type="project" value="UniProtKB-KW"/>
</dbReference>
<dbReference type="FunFam" id="3.40.50.410:FF:000012">
    <property type="entry name" value="Integrin, alpha 10"/>
    <property type="match status" value="1"/>
</dbReference>
<comment type="similarity">
    <text evidence="2 16">Belongs to the integrin alpha chain family.</text>
</comment>
<dbReference type="GO" id="GO:0007229">
    <property type="term" value="P:integrin-mediated signaling pathway"/>
    <property type="evidence" value="ECO:0007669"/>
    <property type="project" value="UniProtKB-KW"/>
</dbReference>
<dbReference type="PANTHER" id="PTHR23220:SF118">
    <property type="entry name" value="INTEGRIN ALPHA-X"/>
    <property type="match status" value="1"/>
</dbReference>
<dbReference type="SUPFAM" id="SSF53300">
    <property type="entry name" value="vWA-like"/>
    <property type="match status" value="1"/>
</dbReference>
<evidence type="ECO:0000256" key="11">
    <source>
        <dbReference type="ARBA" id="ARBA00023136"/>
    </source>
</evidence>
<dbReference type="Gene3D" id="2.60.40.1530">
    <property type="entry name" value="ntegrin, alpha v. Chain A, domain 4"/>
    <property type="match status" value="1"/>
</dbReference>
<keyword evidence="20" id="KW-1185">Reference proteome</keyword>
<dbReference type="Pfam" id="PF00092">
    <property type="entry name" value="VWA"/>
    <property type="match status" value="1"/>
</dbReference>
<keyword evidence="14" id="KW-0325">Glycoprotein</keyword>
<dbReference type="PRINTS" id="PR00453">
    <property type="entry name" value="VWFADOMAIN"/>
</dbReference>
<evidence type="ECO:0000256" key="7">
    <source>
        <dbReference type="ARBA" id="ARBA00022837"/>
    </source>
</evidence>
<dbReference type="Gene3D" id="3.40.50.410">
    <property type="entry name" value="von Willebrand factor, type A domain"/>
    <property type="match status" value="1"/>
</dbReference>
<dbReference type="InterPro" id="IPR002035">
    <property type="entry name" value="VWF_A"/>
</dbReference>
<evidence type="ECO:0000313" key="19">
    <source>
        <dbReference type="EMBL" id="CAI5791013.1"/>
    </source>
</evidence>
<dbReference type="PROSITE" id="PS50234">
    <property type="entry name" value="VWFA"/>
    <property type="match status" value="1"/>
</dbReference>
<reference evidence="19" key="1">
    <citation type="submission" date="2022-12" db="EMBL/GenBank/DDBJ databases">
        <authorList>
            <person name="Alioto T."/>
            <person name="Alioto T."/>
            <person name="Gomez Garrido J."/>
        </authorList>
    </citation>
    <scope>NUCLEOTIDE SEQUENCE</scope>
</reference>
<evidence type="ECO:0000256" key="12">
    <source>
        <dbReference type="ARBA" id="ARBA00023157"/>
    </source>
</evidence>
<sequence>MDSLPLLIYLCATVLTPCHGFSLDTEQPTVFQEAALGFGQSVAQFGSGRNGGLLVGAPLQKGGVNETGKLYKCQPGPRRSGSCQEVLVQRPIDAVNMSLGMSVSVQDSQLLVCGPTVHQTCGKNIYLKGYCFHLDENLREIQHFPKNQTECSNQRSDIVFLIDGSGSIKRHEFPQMKTFISEVIKRFENTDTQFALAQYSNLYQEHFNFLQFKNTRDPNTLLIPVRQLFGTTHTATFIQKVVRELFVPAKGSRSGASKILIVITDGEKFEDKLEYSDVIPEADNAGIIRFAIGVGAAFSQGKPRQELNTIASYPPSDHVFSVNNFNALKDIQNKLEDKIFAIEGTHSQGGTSQSSFQYEMSQEGFSALLTPVGPILGAVGANDWSGGLFLYGDPDKPAFIDVPSSTKDMKDAYLGYVMQMVQVNGQSSFVVGAPRYQHAGKVFLFSRQNLQWQKTSELSPKESPQIGSYFGATLCSVDLDRDKNTDLVLIGAPMYYDGMAGGVVYICERQEDGFFCSQKLRGAAKQPLGRFGASIAEIGEITGDRWTDVAIGAPMEDENRGAVYIFHGSRRSINPAYSQRIQGSLLPNRLHYFGQAIGAGRDLTGDGLPDVAVGAQGRVLLLRARPVVRVVPTITFTPNEIPIAAFECQDQDVLNKEVSKATVCLTVMMDPRFTQGSSILNTIQYKLNLDPGRMRVRAIFNGNPDSSIITKEIKMGLKRHCEEYRIKLPTCVEDSFTPINLRLNYTLIGDPIPGADNLQAILSKDSSPIFTAPLHFQKNCGADGVCKDQLKTSFNFSGLDTLVVGLTPELNATVFIRNDGEDSYGTTITFFYPSALSYRRLSFLKSKRRNVAVKCASTPSAEDDPMRNTTCNINHPIFRAGAEAVFIATFSVSQNADLGREIQINATAGSDNNGPVTPDMIHQAKLLVKYAVYVFVNAVDVSTKYVNFSAGQEDGNQTVEHRYEVKNTYTRKVPVSITFKFPVQLNGTWVWNASADILPEMNHLVQCAPEADTQGAKDFVAELRKNSILDCSVAVCKTIRCNIPSLGQKQPLEFSIKGKMGFQWVSQTQQKKVTLVSSARISYDEKIYTQKEGLPQNQANTVVEFLEPYNYLPVIIGSSVGGLILLALIAAVLYKVGFFKRQYKQMMEAGDGEVAGSPQQDSGAGPSSAATKG</sequence>
<gene>
    <name evidence="19" type="ORF">PODLI_1B012027</name>
</gene>
<feature type="repeat" description="FG-GAP" evidence="15">
    <location>
        <begin position="579"/>
        <end position="639"/>
    </location>
</feature>
<organism evidence="19 20">
    <name type="scientific">Podarcis lilfordi</name>
    <name type="common">Lilford's wall lizard</name>
    <dbReference type="NCBI Taxonomy" id="74358"/>
    <lineage>
        <taxon>Eukaryota</taxon>
        <taxon>Metazoa</taxon>
        <taxon>Chordata</taxon>
        <taxon>Craniata</taxon>
        <taxon>Vertebrata</taxon>
        <taxon>Euteleostomi</taxon>
        <taxon>Lepidosauria</taxon>
        <taxon>Squamata</taxon>
        <taxon>Bifurcata</taxon>
        <taxon>Unidentata</taxon>
        <taxon>Episquamata</taxon>
        <taxon>Laterata</taxon>
        <taxon>Lacertibaenia</taxon>
        <taxon>Lacertidae</taxon>
        <taxon>Podarcis</taxon>
    </lineage>
</organism>
<dbReference type="GO" id="GO:0033627">
    <property type="term" value="P:cell adhesion mediated by integrin"/>
    <property type="evidence" value="ECO:0007669"/>
    <property type="project" value="TreeGrafter"/>
</dbReference>
<comment type="subcellular location">
    <subcellularLocation>
        <location evidence="1 16">Membrane</location>
        <topology evidence="1 16">Single-pass type I membrane protein</topology>
    </subcellularLocation>
</comment>
<dbReference type="AlphaFoldDB" id="A0AA35L822"/>
<keyword evidence="6" id="KW-0677">Repeat</keyword>
<dbReference type="Gene3D" id="2.130.10.130">
    <property type="entry name" value="Integrin alpha, N-terminal"/>
    <property type="match status" value="1"/>
</dbReference>
<keyword evidence="8 16" id="KW-0130">Cell adhesion</keyword>
<evidence type="ECO:0000313" key="20">
    <source>
        <dbReference type="Proteomes" id="UP001178461"/>
    </source>
</evidence>
<keyword evidence="10 16" id="KW-0401">Integrin</keyword>
<feature type="chain" id="PRO_5041483966" evidence="16">
    <location>
        <begin position="21"/>
        <end position="1173"/>
    </location>
</feature>
<dbReference type="Pfam" id="PF08441">
    <property type="entry name" value="Integrin_A_Ig_1"/>
    <property type="match status" value="1"/>
</dbReference>
<dbReference type="Pfam" id="PF21520">
    <property type="entry name" value="ITGAX-like_Ig_3"/>
    <property type="match status" value="1"/>
</dbReference>
<evidence type="ECO:0000256" key="6">
    <source>
        <dbReference type="ARBA" id="ARBA00022737"/>
    </source>
</evidence>
<dbReference type="InterPro" id="IPR013649">
    <property type="entry name" value="Integrin_alpha_Ig-like_1"/>
</dbReference>
<dbReference type="Pfam" id="PF20805">
    <property type="entry name" value="Integrin_A_Ig_2"/>
    <property type="match status" value="1"/>
</dbReference>
<evidence type="ECO:0000256" key="8">
    <source>
        <dbReference type="ARBA" id="ARBA00022889"/>
    </source>
</evidence>
<dbReference type="GO" id="GO:0008305">
    <property type="term" value="C:integrin complex"/>
    <property type="evidence" value="ECO:0007669"/>
    <property type="project" value="InterPro"/>
</dbReference>
<dbReference type="InterPro" id="IPR013519">
    <property type="entry name" value="Int_alpha_beta-p"/>
</dbReference>